<feature type="region of interest" description="Disordered" evidence="1">
    <location>
        <begin position="171"/>
        <end position="229"/>
    </location>
</feature>
<accession>A0A1R1YJ97</accession>
<evidence type="ECO:0000256" key="1">
    <source>
        <dbReference type="SAM" id="MobiDB-lite"/>
    </source>
</evidence>
<gene>
    <name evidence="2" type="ORF">AYI69_g3617</name>
</gene>
<dbReference type="AlphaFoldDB" id="A0A1R1YJ97"/>
<organism evidence="2 3">
    <name type="scientific">Smittium culicis</name>
    <dbReference type="NCBI Taxonomy" id="133412"/>
    <lineage>
        <taxon>Eukaryota</taxon>
        <taxon>Fungi</taxon>
        <taxon>Fungi incertae sedis</taxon>
        <taxon>Zoopagomycota</taxon>
        <taxon>Kickxellomycotina</taxon>
        <taxon>Harpellomycetes</taxon>
        <taxon>Harpellales</taxon>
        <taxon>Legeriomycetaceae</taxon>
        <taxon>Smittium</taxon>
    </lineage>
</organism>
<reference evidence="3" key="1">
    <citation type="submission" date="2017-01" db="EMBL/GenBank/DDBJ databases">
        <authorList>
            <person name="Wang Y."/>
            <person name="White M."/>
            <person name="Kvist S."/>
            <person name="Moncalvo J.-M."/>
        </authorList>
    </citation>
    <scope>NUCLEOTIDE SEQUENCE [LARGE SCALE GENOMIC DNA]</scope>
    <source>
        <strain evidence="3">ID-206-W2</strain>
    </source>
</reference>
<protein>
    <submittedName>
        <fullName evidence="2">Uncharacterized protein</fullName>
    </submittedName>
</protein>
<name>A0A1R1YJ97_9FUNG</name>
<comment type="caution">
    <text evidence="2">The sequence shown here is derived from an EMBL/GenBank/DDBJ whole genome shotgun (WGS) entry which is preliminary data.</text>
</comment>
<dbReference type="Proteomes" id="UP000187429">
    <property type="component" value="Unassembled WGS sequence"/>
</dbReference>
<dbReference type="EMBL" id="LSSM01001249">
    <property type="protein sequence ID" value="OMJ26964.1"/>
    <property type="molecule type" value="Genomic_DNA"/>
</dbReference>
<keyword evidence="3" id="KW-1185">Reference proteome</keyword>
<evidence type="ECO:0000313" key="2">
    <source>
        <dbReference type="EMBL" id="OMJ26964.1"/>
    </source>
</evidence>
<proteinExistence type="predicted"/>
<dbReference type="OrthoDB" id="5545891at2759"/>
<evidence type="ECO:0000313" key="3">
    <source>
        <dbReference type="Proteomes" id="UP000187429"/>
    </source>
</evidence>
<sequence length="229" mass="25976">MHQEILNSLTVREKSSFQPESATIKGSMNMDLPVSHITEKPKTDELELYKILQEALSTVTEDFFKSPLSEINRKKFIAAVPRSSAINYDTHAYNVKLSCTAWRTDTNMYYVPVSKDTEFSNSIRVLLVDAATYLSQCRINQAYRDTGFETDMSQIYPETKKFVDTSQIVEVKNPESIPRPHRNTEKPAATDPRDTAEAALDPEYSRQTEALSEGMEETYRSPMGTPGDQ</sequence>